<keyword evidence="3" id="KW-1185">Reference proteome</keyword>
<comment type="caution">
    <text evidence="2">The sequence shown here is derived from an EMBL/GenBank/DDBJ whole genome shotgun (WGS) entry which is preliminary data.</text>
</comment>
<dbReference type="Proteomes" id="UP001620597">
    <property type="component" value="Unassembled WGS sequence"/>
</dbReference>
<dbReference type="InterPro" id="IPR045748">
    <property type="entry name" value="DcaP"/>
</dbReference>
<evidence type="ECO:0000313" key="2">
    <source>
        <dbReference type="EMBL" id="MFK4752985.1"/>
    </source>
</evidence>
<feature type="chain" id="PRO_5045695611" evidence="1">
    <location>
        <begin position="21"/>
        <end position="372"/>
    </location>
</feature>
<keyword evidence="1" id="KW-0732">Signal</keyword>
<dbReference type="Pfam" id="PF19577">
    <property type="entry name" value="DcaP"/>
    <property type="match status" value="1"/>
</dbReference>
<evidence type="ECO:0000256" key="1">
    <source>
        <dbReference type="SAM" id="SignalP"/>
    </source>
</evidence>
<dbReference type="EMBL" id="JBBKTX010000012">
    <property type="protein sequence ID" value="MFK4752985.1"/>
    <property type="molecule type" value="Genomic_DNA"/>
</dbReference>
<name>A0ABW8NJ45_9GAMM</name>
<protein>
    <submittedName>
        <fullName evidence="2">DcaP family trimeric outer membrane transporter</fullName>
    </submittedName>
</protein>
<dbReference type="RefSeq" id="WP_369855469.1">
    <property type="nucleotide sequence ID" value="NZ_JBBKTX010000012.1"/>
</dbReference>
<accession>A0ABW8NJ45</accession>
<sequence>MRKTSLILLASATLPMAVQAANTEFSYGGYIKMDAMISNYSEGEIASTSSGRDFYVPSATPTGNTGNDSSAFDMGAQTSRINFKTVTTLNSGEKVTTFVEMDFLTGSGNEVVSNSNSPRLRHAFFKHGNYTFGQTWSTFMNTGALLETVDFLGVSDGTVFNRQAQIRYTNGGLQLALENPATTVNGVGNTDDSALPDMIARYNFKAGNADLSVAGIARNLAYKDEANNIDESIMRFGMNVSGKLMVGKDDLKFSITKGHVARYVGLAMSSDATLTNKGDLVGNNVTAAFIGFRHHWNDSVRSTIGYSMINADNHADAGTAVNKSSKSMRANVMWSPAEKMTYGVELSKATLEKESGVDGDMTRAQFTAKYAF</sequence>
<dbReference type="SUPFAM" id="SSF56935">
    <property type="entry name" value="Porins"/>
    <property type="match status" value="1"/>
</dbReference>
<proteinExistence type="predicted"/>
<reference evidence="2 3" key="1">
    <citation type="submission" date="2024-03" db="EMBL/GenBank/DDBJ databases">
        <title>High-quality draft genome sequence of Oceanobacter sp. wDCs-4.</title>
        <authorList>
            <person name="Dong C."/>
        </authorList>
    </citation>
    <scope>NUCLEOTIDE SEQUENCE [LARGE SCALE GENOMIC DNA]</scope>
    <source>
        <strain evidence="3">wDCs-4</strain>
    </source>
</reference>
<feature type="signal peptide" evidence="1">
    <location>
        <begin position="1"/>
        <end position="20"/>
    </location>
</feature>
<organism evidence="2 3">
    <name type="scientific">Oceanobacter antarcticus</name>
    <dbReference type="NCBI Taxonomy" id="3133425"/>
    <lineage>
        <taxon>Bacteria</taxon>
        <taxon>Pseudomonadati</taxon>
        <taxon>Pseudomonadota</taxon>
        <taxon>Gammaproteobacteria</taxon>
        <taxon>Oceanospirillales</taxon>
        <taxon>Oceanospirillaceae</taxon>
        <taxon>Oceanobacter</taxon>
    </lineage>
</organism>
<gene>
    <name evidence="2" type="ORF">WG929_11240</name>
</gene>
<evidence type="ECO:0000313" key="3">
    <source>
        <dbReference type="Proteomes" id="UP001620597"/>
    </source>
</evidence>